<evidence type="ECO:0000313" key="1">
    <source>
        <dbReference type="EMBL" id="QHI69010.1"/>
    </source>
</evidence>
<dbReference type="RefSeq" id="WP_160627900.1">
    <property type="nucleotide sequence ID" value="NZ_CP047593.1"/>
</dbReference>
<dbReference type="Proteomes" id="UP000464954">
    <property type="component" value="Chromosome"/>
</dbReference>
<organism evidence="1 2">
    <name type="scientific">Tichowtungia aerotolerans</name>
    <dbReference type="NCBI Taxonomy" id="2697043"/>
    <lineage>
        <taxon>Bacteria</taxon>
        <taxon>Pseudomonadati</taxon>
        <taxon>Kiritimatiellota</taxon>
        <taxon>Tichowtungiia</taxon>
        <taxon>Tichowtungiales</taxon>
        <taxon>Tichowtungiaceae</taxon>
        <taxon>Tichowtungia</taxon>
    </lineage>
</organism>
<dbReference type="EMBL" id="CP047593">
    <property type="protein sequence ID" value="QHI69010.1"/>
    <property type="molecule type" value="Genomic_DNA"/>
</dbReference>
<dbReference type="KEGG" id="taer:GT409_05980"/>
<protein>
    <submittedName>
        <fullName evidence="1">Uncharacterized protein</fullName>
    </submittedName>
</protein>
<sequence>MADFRSVLKAWGHPEFAAVLKKNIAALDSNTLPLQQGLKAGSYALDDSIEAVILSTQELPGAIEIKTQIFYTSRTPGCACAGDPTVESEQTEQCLVLIRIDKQTAEATASLLDD</sequence>
<gene>
    <name evidence="1" type="ORF">GT409_05980</name>
</gene>
<name>A0A6P1M327_9BACT</name>
<reference evidence="1 2" key="1">
    <citation type="submission" date="2020-01" db="EMBL/GenBank/DDBJ databases">
        <title>Ponticoccus aerotolerans gen. nov., sp. nov., an anaerobic bacterium and proposal of Ponticoccusceae fam. nov., Ponticoccusles ord. nov. and Ponticoccuse classis nov. in the phylum Kiritimatiellaeota.</title>
        <authorList>
            <person name="Zhou L.Y."/>
            <person name="Du Z.J."/>
        </authorList>
    </citation>
    <scope>NUCLEOTIDE SEQUENCE [LARGE SCALE GENOMIC DNA]</scope>
    <source>
        <strain evidence="1 2">S-5007</strain>
    </source>
</reference>
<keyword evidence="2" id="KW-1185">Reference proteome</keyword>
<dbReference type="AlphaFoldDB" id="A0A6P1M327"/>
<evidence type="ECO:0000313" key="2">
    <source>
        <dbReference type="Proteomes" id="UP000464954"/>
    </source>
</evidence>
<proteinExistence type="predicted"/>
<accession>A0A6P1M327</accession>